<evidence type="ECO:0000313" key="12">
    <source>
        <dbReference type="Proteomes" id="UP000187735"/>
    </source>
</evidence>
<dbReference type="GO" id="GO:0008033">
    <property type="term" value="P:tRNA processing"/>
    <property type="evidence" value="ECO:0007669"/>
    <property type="project" value="UniProtKB-KW"/>
</dbReference>
<evidence type="ECO:0000256" key="8">
    <source>
        <dbReference type="ARBA" id="ARBA00041975"/>
    </source>
</evidence>
<comment type="function">
    <text evidence="4">Responsible for synthesis of pseudouridine from uracil-65 in transfer RNAs.</text>
</comment>
<dbReference type="GO" id="GO:0160149">
    <property type="term" value="F:tRNA pseudouridine(65) synthase activity"/>
    <property type="evidence" value="ECO:0007669"/>
    <property type="project" value="UniProtKB-EC"/>
</dbReference>
<keyword evidence="1" id="KW-0819">tRNA processing</keyword>
<dbReference type="AlphaFoldDB" id="A0A1P8WHG5"/>
<dbReference type="InterPro" id="IPR020103">
    <property type="entry name" value="PsdUridine_synth_cat_dom_sf"/>
</dbReference>
<dbReference type="PANTHER" id="PTHR21600:SF56">
    <property type="entry name" value="TRNA PSEUDOURIDINE SYNTHASE C"/>
    <property type="match status" value="1"/>
</dbReference>
<evidence type="ECO:0000256" key="6">
    <source>
        <dbReference type="ARBA" id="ARBA00040675"/>
    </source>
</evidence>
<dbReference type="EC" id="5.4.99.26" evidence="5"/>
<feature type="domain" description="Pseudouridine synthase RsuA/RluA-like" evidence="10">
    <location>
        <begin position="14"/>
        <end position="171"/>
    </location>
</feature>
<dbReference type="SUPFAM" id="SSF55120">
    <property type="entry name" value="Pseudouridine synthase"/>
    <property type="match status" value="1"/>
</dbReference>
<dbReference type="Gene3D" id="3.30.2350.10">
    <property type="entry name" value="Pseudouridine synthase"/>
    <property type="match status" value="1"/>
</dbReference>
<protein>
    <recommendedName>
        <fullName evidence="6">tRNA pseudouridine synthase C</fullName>
        <ecNumber evidence="5">5.4.99.26</ecNumber>
    </recommendedName>
    <alternativeName>
        <fullName evidence="8">tRNA pseudouridine(65) synthase</fullName>
    </alternativeName>
    <alternativeName>
        <fullName evidence="9">tRNA pseudouridylate synthase C</fullName>
    </alternativeName>
    <alternativeName>
        <fullName evidence="7">tRNA-uridine isomerase C</fullName>
    </alternativeName>
</protein>
<dbReference type="RefSeq" id="WP_077028326.1">
    <property type="nucleotide sequence ID" value="NZ_CP017641.1"/>
</dbReference>
<dbReference type="EMBL" id="CP017641">
    <property type="protein sequence ID" value="APZ93498.1"/>
    <property type="molecule type" value="Genomic_DNA"/>
</dbReference>
<dbReference type="PANTHER" id="PTHR21600">
    <property type="entry name" value="MITOCHONDRIAL RNA PSEUDOURIDINE SYNTHASE"/>
    <property type="match status" value="1"/>
</dbReference>
<keyword evidence="2 11" id="KW-0413">Isomerase</keyword>
<evidence type="ECO:0000256" key="5">
    <source>
        <dbReference type="ARBA" id="ARBA00038943"/>
    </source>
</evidence>
<keyword evidence="12" id="KW-1185">Reference proteome</keyword>
<sequence>MTISLPVLFEDECLIAVDKPAGMFVHRSEADRNDTDVVVQRVREHTGHFVYPAHRLDRATSGIVLLAKSPDTAALVGALFAERRVRKVYRALIRGHCETSGRIDTALIAARGRDKPPGHPYREPQDAITEFQRLQTFEIPFCSDRYPTTRCSLVDVQPLTGRYHQIRRHFNYESHPVIGDTSHGDNRQNQFYRSRFGLNRLMLAAVRLEFEHPMTQRSVVVECEPAAEFQVLMEQLQPFQLR</sequence>
<evidence type="ECO:0000259" key="10">
    <source>
        <dbReference type="Pfam" id="PF00849"/>
    </source>
</evidence>
<name>A0A1P8WHG5_9PLAN</name>
<comment type="catalytic activity">
    <reaction evidence="3">
        <text>uridine(65) in tRNA = pseudouridine(65) in tRNA</text>
        <dbReference type="Rhea" id="RHEA:42536"/>
        <dbReference type="Rhea" id="RHEA-COMP:10103"/>
        <dbReference type="Rhea" id="RHEA-COMP:10104"/>
        <dbReference type="ChEBI" id="CHEBI:65314"/>
        <dbReference type="ChEBI" id="CHEBI:65315"/>
        <dbReference type="EC" id="5.4.99.26"/>
    </reaction>
</comment>
<dbReference type="InterPro" id="IPR006145">
    <property type="entry name" value="PsdUridine_synth_RsuA/RluA"/>
</dbReference>
<evidence type="ECO:0000256" key="2">
    <source>
        <dbReference type="ARBA" id="ARBA00023235"/>
    </source>
</evidence>
<dbReference type="Proteomes" id="UP000187735">
    <property type="component" value="Chromosome"/>
</dbReference>
<reference evidence="11 12" key="1">
    <citation type="journal article" date="2016" name="Front. Microbiol.">
        <title>Fuerstia marisgermanicae gen. nov., sp. nov., an Unusual Member of the Phylum Planctomycetes from the German Wadden Sea.</title>
        <authorList>
            <person name="Kohn T."/>
            <person name="Heuer A."/>
            <person name="Jogler M."/>
            <person name="Vollmers J."/>
            <person name="Boedeker C."/>
            <person name="Bunk B."/>
            <person name="Rast P."/>
            <person name="Borchert D."/>
            <person name="Glockner I."/>
            <person name="Freese H.M."/>
            <person name="Klenk H.P."/>
            <person name="Overmann J."/>
            <person name="Kaster A.K."/>
            <person name="Rohde M."/>
            <person name="Wiegand S."/>
            <person name="Jogler C."/>
        </authorList>
    </citation>
    <scope>NUCLEOTIDE SEQUENCE [LARGE SCALE GENOMIC DNA]</scope>
    <source>
        <strain evidence="11 12">NH11</strain>
    </source>
</reference>
<evidence type="ECO:0000256" key="4">
    <source>
        <dbReference type="ARBA" id="ARBA00037670"/>
    </source>
</evidence>
<dbReference type="KEGG" id="fmr:Fuma_03116"/>
<dbReference type="PROSITE" id="PS01129">
    <property type="entry name" value="PSI_RLU"/>
    <property type="match status" value="1"/>
</dbReference>
<evidence type="ECO:0000256" key="7">
    <source>
        <dbReference type="ARBA" id="ARBA00041803"/>
    </source>
</evidence>
<evidence type="ECO:0000256" key="3">
    <source>
        <dbReference type="ARBA" id="ARBA00036607"/>
    </source>
</evidence>
<dbReference type="GO" id="GO:0000455">
    <property type="term" value="P:enzyme-directed rRNA pseudouridine synthesis"/>
    <property type="evidence" value="ECO:0007669"/>
    <property type="project" value="TreeGrafter"/>
</dbReference>
<gene>
    <name evidence="11" type="primary">truC</name>
    <name evidence="11" type="ORF">Fuma_03116</name>
</gene>
<dbReference type="Pfam" id="PF00849">
    <property type="entry name" value="PseudoU_synth_2"/>
    <property type="match status" value="1"/>
</dbReference>
<dbReference type="OrthoDB" id="9784108at2"/>
<proteinExistence type="predicted"/>
<dbReference type="InterPro" id="IPR050188">
    <property type="entry name" value="RluA_PseudoU_synthase"/>
</dbReference>
<dbReference type="InterPro" id="IPR006224">
    <property type="entry name" value="PsdUridine_synth_RluA-like_CS"/>
</dbReference>
<dbReference type="GO" id="GO:0003723">
    <property type="term" value="F:RNA binding"/>
    <property type="evidence" value="ECO:0007669"/>
    <property type="project" value="InterPro"/>
</dbReference>
<accession>A0A1P8WHG5</accession>
<dbReference type="STRING" id="1891926.Fuma_03116"/>
<evidence type="ECO:0000313" key="11">
    <source>
        <dbReference type="EMBL" id="APZ93498.1"/>
    </source>
</evidence>
<evidence type="ECO:0000256" key="9">
    <source>
        <dbReference type="ARBA" id="ARBA00043049"/>
    </source>
</evidence>
<organism evidence="11 12">
    <name type="scientific">Fuerstiella marisgermanici</name>
    <dbReference type="NCBI Taxonomy" id="1891926"/>
    <lineage>
        <taxon>Bacteria</taxon>
        <taxon>Pseudomonadati</taxon>
        <taxon>Planctomycetota</taxon>
        <taxon>Planctomycetia</taxon>
        <taxon>Planctomycetales</taxon>
        <taxon>Planctomycetaceae</taxon>
        <taxon>Fuerstiella</taxon>
    </lineage>
</organism>
<evidence type="ECO:0000256" key="1">
    <source>
        <dbReference type="ARBA" id="ARBA00022694"/>
    </source>
</evidence>